<evidence type="ECO:0000259" key="4">
    <source>
        <dbReference type="Pfam" id="PF20028"/>
    </source>
</evidence>
<dbReference type="InterPro" id="IPR045431">
    <property type="entry name" value="EAD2"/>
</dbReference>
<dbReference type="AlphaFoldDB" id="A0A6M4X220"/>
<dbReference type="InterPro" id="IPR045555">
    <property type="entry name" value="VMAP-M0"/>
</dbReference>
<sequence length="630" mass="71357">MRLVQRVMLPESRPAHLAEVFLSGLLQHTRPISATSEYEFVEGVQEVLRGTLRRSDTSRVHDEVSAYLAAHAGDARDTPALAVLPSGQGNHTLDTPGRPFAEIVLRGESHIPRPDPQHGQPSSDQDLLLSGDRPRSDLARNERSRERVRNELVVSIVNVLAGSPTVGQATSREVWRDLLADELGSPVEPHVGDRLRPWLSAVVRACTTVVDGLSCLCRSLEYVEQQSPTVAALWPLVDEWEAIDFFDYADLGDLRPVLSTLWFSDLDAMARRASRSRVQELPWWCRTAWQTFLRLAGENVRVGELPPSMAFLALAADRLMEEGRTDAAELVRRFNRDRAQELGLAVPLADWQHTGFPQPAPSLVPAYVLIQVEPDRLEPEHFYLSYWYQSDPEGWHPVRGKTARLNREELPGAVERLIEEVEARWADLRRPVVLEFVLPWELVNEPVEWWWKESDSAYPTPLALDYQVVVRSLERLQRPAWHRPWHSRWRQLREHPERCRAHWSKPSPDGSHFFRLERELKEDPGVVILILSRPPSEDSGTGHRELLAGLRAGVPVMIWQRGDCTDAAFREAVGRLVQGFDLGSLTADVRRLRNEALALGPDGWDQHVGRHLTILLDDPERKPGPPGPAV</sequence>
<evidence type="ECO:0000256" key="1">
    <source>
        <dbReference type="SAM" id="MobiDB-lite"/>
    </source>
</evidence>
<feature type="domain" description="vWA-MoxR associated protein C-terminal" evidence="4">
    <location>
        <begin position="381"/>
        <end position="619"/>
    </location>
</feature>
<dbReference type="Pfam" id="PF19916">
    <property type="entry name" value="VMAP-M0"/>
    <property type="match status" value="1"/>
</dbReference>
<dbReference type="InterPro" id="IPR045450">
    <property type="entry name" value="VMAP_C"/>
</dbReference>
<proteinExistence type="predicted"/>
<feature type="compositionally biased region" description="Basic and acidic residues" evidence="1">
    <location>
        <begin position="132"/>
        <end position="144"/>
    </location>
</feature>
<evidence type="ECO:0000313" key="6">
    <source>
        <dbReference type="Proteomes" id="UP000502665"/>
    </source>
</evidence>
<protein>
    <submittedName>
        <fullName evidence="5">Uncharacterized protein</fullName>
    </submittedName>
</protein>
<gene>
    <name evidence="5" type="ORF">G9272_43375</name>
</gene>
<dbReference type="EMBL" id="CP049838">
    <property type="protein sequence ID" value="QJT06319.1"/>
    <property type="molecule type" value="Genomic_DNA"/>
</dbReference>
<evidence type="ECO:0000259" key="3">
    <source>
        <dbReference type="Pfam" id="PF19956"/>
    </source>
</evidence>
<feature type="region of interest" description="Disordered" evidence="1">
    <location>
        <begin position="109"/>
        <end position="144"/>
    </location>
</feature>
<feature type="domain" description="vWA-MoxR associated protein middle region 0" evidence="2">
    <location>
        <begin position="246"/>
        <end position="353"/>
    </location>
</feature>
<accession>A0A6M4X220</accession>
<dbReference type="Proteomes" id="UP000502665">
    <property type="component" value="Chromosome"/>
</dbReference>
<evidence type="ECO:0000259" key="2">
    <source>
        <dbReference type="Pfam" id="PF19916"/>
    </source>
</evidence>
<dbReference type="Pfam" id="PF20028">
    <property type="entry name" value="VMAP-C"/>
    <property type="match status" value="1"/>
</dbReference>
<organism evidence="5 6">
    <name type="scientific">Streptomyces asoensis</name>
    <dbReference type="NCBI Taxonomy" id="249586"/>
    <lineage>
        <taxon>Bacteria</taxon>
        <taxon>Bacillati</taxon>
        <taxon>Actinomycetota</taxon>
        <taxon>Actinomycetes</taxon>
        <taxon>Kitasatosporales</taxon>
        <taxon>Streptomycetaceae</taxon>
        <taxon>Streptomyces</taxon>
    </lineage>
</organism>
<feature type="domain" description="Effector-associated" evidence="3">
    <location>
        <begin position="157"/>
        <end position="238"/>
    </location>
</feature>
<reference evidence="5" key="1">
    <citation type="submission" date="2020-03" db="EMBL/GenBank/DDBJ databases">
        <title>Molecular networking-based the target discovery of potent antiproliferative macrolactams: 5/6/7/16 polycyclic ansamycins and glycosylated trienomycin from Streptomyces cacaoi subsp. asoensis.</title>
        <authorList>
            <person name="Liu L.-L."/>
        </authorList>
    </citation>
    <scope>NUCLEOTIDE SEQUENCE [LARGE SCALE GENOMIC DNA]</scope>
    <source>
        <strain evidence="5">H2S5</strain>
    </source>
</reference>
<name>A0A6M4X220_9ACTN</name>
<dbReference type="Pfam" id="PF19956">
    <property type="entry name" value="EAD2"/>
    <property type="match status" value="1"/>
</dbReference>
<keyword evidence="6" id="KW-1185">Reference proteome</keyword>
<evidence type="ECO:0000313" key="5">
    <source>
        <dbReference type="EMBL" id="QJT06319.1"/>
    </source>
</evidence>